<dbReference type="InterPro" id="IPR016032">
    <property type="entry name" value="Sig_transdc_resp-reg_C-effctor"/>
</dbReference>
<dbReference type="RefSeq" id="WP_380585839.1">
    <property type="nucleotide sequence ID" value="NZ_JBHSQJ010000086.1"/>
</dbReference>
<proteinExistence type="predicted"/>
<feature type="compositionally biased region" description="Low complexity" evidence="4">
    <location>
        <begin position="71"/>
        <end position="80"/>
    </location>
</feature>
<evidence type="ECO:0000256" key="3">
    <source>
        <dbReference type="ARBA" id="ARBA00023163"/>
    </source>
</evidence>
<gene>
    <name evidence="6" type="ORF">ACFP3V_21400</name>
</gene>
<evidence type="ECO:0000259" key="5">
    <source>
        <dbReference type="PROSITE" id="PS50043"/>
    </source>
</evidence>
<dbReference type="Proteomes" id="UP001596174">
    <property type="component" value="Unassembled WGS sequence"/>
</dbReference>
<accession>A0ABW1G871</accession>
<dbReference type="Pfam" id="PF00196">
    <property type="entry name" value="GerE"/>
    <property type="match status" value="1"/>
</dbReference>
<keyword evidence="3" id="KW-0804">Transcription</keyword>
<dbReference type="Pfam" id="PF13560">
    <property type="entry name" value="HTH_31"/>
    <property type="match status" value="1"/>
</dbReference>
<evidence type="ECO:0000256" key="4">
    <source>
        <dbReference type="SAM" id="MobiDB-lite"/>
    </source>
</evidence>
<feature type="compositionally biased region" description="Low complexity" evidence="4">
    <location>
        <begin position="88"/>
        <end position="97"/>
    </location>
</feature>
<dbReference type="Gene3D" id="1.10.10.10">
    <property type="entry name" value="Winged helix-like DNA-binding domain superfamily/Winged helix DNA-binding domain"/>
    <property type="match status" value="1"/>
</dbReference>
<evidence type="ECO:0000256" key="2">
    <source>
        <dbReference type="ARBA" id="ARBA00023125"/>
    </source>
</evidence>
<dbReference type="PROSITE" id="PS00622">
    <property type="entry name" value="HTH_LUXR_1"/>
    <property type="match status" value="1"/>
</dbReference>
<evidence type="ECO:0000256" key="1">
    <source>
        <dbReference type="ARBA" id="ARBA00023015"/>
    </source>
</evidence>
<dbReference type="InterPro" id="IPR036388">
    <property type="entry name" value="WH-like_DNA-bd_sf"/>
</dbReference>
<comment type="caution">
    <text evidence="6">The sequence shown here is derived from an EMBL/GenBank/DDBJ whole genome shotgun (WGS) entry which is preliminary data.</text>
</comment>
<dbReference type="InterPro" id="IPR001387">
    <property type="entry name" value="Cro/C1-type_HTH"/>
</dbReference>
<dbReference type="PRINTS" id="PR00038">
    <property type="entry name" value="HTHLUXR"/>
</dbReference>
<feature type="domain" description="HTH luxR-type" evidence="5">
    <location>
        <begin position="3"/>
        <end position="68"/>
    </location>
</feature>
<dbReference type="CDD" id="cd00093">
    <property type="entry name" value="HTH_XRE"/>
    <property type="match status" value="1"/>
</dbReference>
<sequence length="196" mass="21337">MSPPTPRPSLSPREREVLEHVAQGLTNESIARRLRLSPHTVDTYLRRIRAKTGTANRAQLAVLTVARTATDTATRPVPARRAPEGELPGAFAPGDPAAGPPDPASATTPVELVRQLRLLKAWAGEPSLRDLERRTGLPRSTLSQTLDTRRTTLPPLERVTAVVRACGLPPAAAERWRVAWKRVRMQHCVPAGTQPG</sequence>
<keyword evidence="7" id="KW-1185">Reference proteome</keyword>
<dbReference type="SUPFAM" id="SSF46894">
    <property type="entry name" value="C-terminal effector domain of the bipartite response regulators"/>
    <property type="match status" value="1"/>
</dbReference>
<dbReference type="PANTHER" id="PTHR44688">
    <property type="entry name" value="DNA-BINDING TRANSCRIPTIONAL ACTIVATOR DEVR_DOSR"/>
    <property type="match status" value="1"/>
</dbReference>
<dbReference type="PANTHER" id="PTHR44688:SF16">
    <property type="entry name" value="DNA-BINDING TRANSCRIPTIONAL ACTIVATOR DEVR_DOSR"/>
    <property type="match status" value="1"/>
</dbReference>
<protein>
    <submittedName>
        <fullName evidence="6">Response regulator transcription factor</fullName>
    </submittedName>
</protein>
<reference evidence="7" key="1">
    <citation type="journal article" date="2019" name="Int. J. Syst. Evol. Microbiol.">
        <title>The Global Catalogue of Microorganisms (GCM) 10K type strain sequencing project: providing services to taxonomists for standard genome sequencing and annotation.</title>
        <authorList>
            <consortium name="The Broad Institute Genomics Platform"/>
            <consortium name="The Broad Institute Genome Sequencing Center for Infectious Disease"/>
            <person name="Wu L."/>
            <person name="Ma J."/>
        </authorList>
    </citation>
    <scope>NUCLEOTIDE SEQUENCE [LARGE SCALE GENOMIC DNA]</scope>
    <source>
        <strain evidence="7">JCM 4816</strain>
    </source>
</reference>
<dbReference type="SMART" id="SM00421">
    <property type="entry name" value="HTH_LUXR"/>
    <property type="match status" value="1"/>
</dbReference>
<keyword evidence="1" id="KW-0805">Transcription regulation</keyword>
<dbReference type="CDD" id="cd06170">
    <property type="entry name" value="LuxR_C_like"/>
    <property type="match status" value="1"/>
</dbReference>
<feature type="region of interest" description="Disordered" evidence="4">
    <location>
        <begin position="71"/>
        <end position="106"/>
    </location>
</feature>
<dbReference type="InterPro" id="IPR000792">
    <property type="entry name" value="Tscrpt_reg_LuxR_C"/>
</dbReference>
<dbReference type="EMBL" id="JBHSQJ010000086">
    <property type="protein sequence ID" value="MFC5909757.1"/>
    <property type="molecule type" value="Genomic_DNA"/>
</dbReference>
<dbReference type="PROSITE" id="PS50043">
    <property type="entry name" value="HTH_LUXR_2"/>
    <property type="match status" value="1"/>
</dbReference>
<organism evidence="6 7">
    <name type="scientific">Streptacidiphilus monticola</name>
    <dbReference type="NCBI Taxonomy" id="2161674"/>
    <lineage>
        <taxon>Bacteria</taxon>
        <taxon>Bacillati</taxon>
        <taxon>Actinomycetota</taxon>
        <taxon>Actinomycetes</taxon>
        <taxon>Kitasatosporales</taxon>
        <taxon>Streptomycetaceae</taxon>
        <taxon>Streptacidiphilus</taxon>
    </lineage>
</organism>
<evidence type="ECO:0000313" key="7">
    <source>
        <dbReference type="Proteomes" id="UP001596174"/>
    </source>
</evidence>
<name>A0ABW1G871_9ACTN</name>
<evidence type="ECO:0000313" key="6">
    <source>
        <dbReference type="EMBL" id="MFC5909757.1"/>
    </source>
</evidence>
<keyword evidence="2" id="KW-0238">DNA-binding</keyword>